<feature type="compositionally biased region" description="Basic residues" evidence="1">
    <location>
        <begin position="200"/>
        <end position="210"/>
    </location>
</feature>
<gene>
    <name evidence="2" type="ORF">SERLADRAFT_415326</name>
</gene>
<proteinExistence type="predicted"/>
<evidence type="ECO:0000256" key="1">
    <source>
        <dbReference type="SAM" id="MobiDB-lite"/>
    </source>
</evidence>
<feature type="compositionally biased region" description="Basic and acidic residues" evidence="1">
    <location>
        <begin position="274"/>
        <end position="286"/>
    </location>
</feature>
<feature type="compositionally biased region" description="Polar residues" evidence="1">
    <location>
        <begin position="52"/>
        <end position="73"/>
    </location>
</feature>
<feature type="compositionally biased region" description="Polar residues" evidence="1">
    <location>
        <begin position="170"/>
        <end position="187"/>
    </location>
</feature>
<feature type="compositionally biased region" description="Polar residues" evidence="1">
    <location>
        <begin position="105"/>
        <end position="126"/>
    </location>
</feature>
<dbReference type="HOGENOM" id="CLU_592059_0_0_1"/>
<dbReference type="OrthoDB" id="5348546at2759"/>
<organism>
    <name type="scientific">Serpula lacrymans var. lacrymans (strain S7.9)</name>
    <name type="common">Dry rot fungus</name>
    <dbReference type="NCBI Taxonomy" id="578457"/>
    <lineage>
        <taxon>Eukaryota</taxon>
        <taxon>Fungi</taxon>
        <taxon>Dikarya</taxon>
        <taxon>Basidiomycota</taxon>
        <taxon>Agaricomycotina</taxon>
        <taxon>Agaricomycetes</taxon>
        <taxon>Agaricomycetidae</taxon>
        <taxon>Boletales</taxon>
        <taxon>Coniophorineae</taxon>
        <taxon>Serpulaceae</taxon>
        <taxon>Serpula</taxon>
    </lineage>
</organism>
<dbReference type="KEGG" id="sla:SERLADRAFT_415326"/>
<accession>F8NV30</accession>
<evidence type="ECO:0000313" key="2">
    <source>
        <dbReference type="EMBL" id="EGO25985.1"/>
    </source>
</evidence>
<protein>
    <submittedName>
        <fullName evidence="2">Uncharacterized protein</fullName>
    </submittedName>
</protein>
<dbReference type="EMBL" id="GL945433">
    <property type="protein sequence ID" value="EGO25985.1"/>
    <property type="molecule type" value="Genomic_DNA"/>
</dbReference>
<dbReference type="RefSeq" id="XP_007318107.1">
    <property type="nucleotide sequence ID" value="XM_007318045.1"/>
</dbReference>
<feature type="compositionally biased region" description="Basic and acidic residues" evidence="1">
    <location>
        <begin position="135"/>
        <end position="149"/>
    </location>
</feature>
<dbReference type="AlphaFoldDB" id="F8NV30"/>
<feature type="region of interest" description="Disordered" evidence="1">
    <location>
        <begin position="168"/>
        <end position="323"/>
    </location>
</feature>
<feature type="compositionally biased region" description="Low complexity" evidence="1">
    <location>
        <begin position="291"/>
        <end position="301"/>
    </location>
</feature>
<dbReference type="GeneID" id="18813373"/>
<feature type="region of interest" description="Disordered" evidence="1">
    <location>
        <begin position="1"/>
        <end position="20"/>
    </location>
</feature>
<dbReference type="Proteomes" id="UP000008064">
    <property type="component" value="Unassembled WGS sequence"/>
</dbReference>
<reference evidence="2" key="1">
    <citation type="submission" date="2011-04" db="EMBL/GenBank/DDBJ databases">
        <title>Evolution of plant cell wall degrading machinery underlies the functional diversity of forest fungi.</title>
        <authorList>
            <consortium name="US DOE Joint Genome Institute (JGI-PGF)"/>
            <person name="Eastwood D.C."/>
            <person name="Floudas D."/>
            <person name="Binder M."/>
            <person name="Majcherczyk A."/>
            <person name="Schneider P."/>
            <person name="Aerts A."/>
            <person name="Asiegbu F.O."/>
            <person name="Baker S.E."/>
            <person name="Barry K."/>
            <person name="Bendiksby M."/>
            <person name="Blumentritt M."/>
            <person name="Coutinho P.M."/>
            <person name="Cullen D."/>
            <person name="Cullen D."/>
            <person name="Gathman A."/>
            <person name="Goodell B."/>
            <person name="Henrissat B."/>
            <person name="Ihrmark K."/>
            <person name="Kauserud H."/>
            <person name="Kohler A."/>
            <person name="LaButti K."/>
            <person name="Lapidus A."/>
            <person name="Lavin J.L."/>
            <person name="Lee Y.-H."/>
            <person name="Lindquist E."/>
            <person name="Lilly W."/>
            <person name="Lucas S."/>
            <person name="Morin E."/>
            <person name="Murat C."/>
            <person name="Oguiza J.A."/>
            <person name="Park J."/>
            <person name="Pisabarro A.G."/>
            <person name="Riley R."/>
            <person name="Rosling A."/>
            <person name="Salamov A."/>
            <person name="Schmidt O."/>
            <person name="Schmutz J."/>
            <person name="Skrede I."/>
            <person name="Stenlid J."/>
            <person name="Wiebenga A."/>
            <person name="Xie X."/>
            <person name="Kues U."/>
            <person name="Hibbett D.S."/>
            <person name="Hoffmeister D."/>
            <person name="Hogberg N."/>
            <person name="Martin F."/>
            <person name="Grigoriev I.V."/>
            <person name="Watkinson S.C."/>
        </authorList>
    </citation>
    <scope>NUCLEOTIDE SEQUENCE</scope>
    <source>
        <strain evidence="2">S7.9</strain>
    </source>
</reference>
<sequence length="462" mass="50329">MSIGPSGEDSPRVDPMILNEGDSAVSFETLCSCESNTSKSADGTPLYVSRDSPFNTDQTTDNPSPSTMTSERQPSLPPIISPQFKEEVTTAQGGPQLSVPRLSPPQLSLTSQVNIPSGSKLSSQHVFSKAPLANKKNEPHPGQDREKVDSLALGLDFDVGATANVMSVLPSRTETPTGISLSTQPPLANNEGMDASTHVPKGRKKSKHRVKREDHEASLADSQEGCSRKRRKVEKGEAPDPSPVPACKNRGSNGSKKSDRTGRRAGTSRSRSRIRSDKASGDEASRICDAPSSSLPLSSEELPPRPGSPSLDPHIVSPPSTEPNAQARVELTGMLVECLGTSRASSMAPSALYTTLIRSHPALKTVERTKREWITLISSVLEEVGERCGMFGRVESSGKDEKDRPLEARWFYVPEKDEDQERAVVITSLMPRPAKRSETKKYKQYYYRPLDKISRWDPEDAI</sequence>
<feature type="region of interest" description="Disordered" evidence="1">
    <location>
        <begin position="34"/>
        <end position="149"/>
    </location>
</feature>
<name>F8NV30_SERL9</name>